<dbReference type="PANTHER" id="PTHR24418">
    <property type="entry name" value="TYROSINE-PROTEIN KINASE"/>
    <property type="match status" value="1"/>
</dbReference>
<accession>A0A158P8X1</accession>
<dbReference type="WBParaSite" id="ACAC_0000755801-mRNA-1">
    <property type="protein sequence ID" value="ACAC_0000755801-mRNA-1"/>
    <property type="gene ID" value="ACAC_0000755801"/>
</dbReference>
<evidence type="ECO:0000256" key="1">
    <source>
        <dbReference type="ARBA" id="ARBA00022741"/>
    </source>
</evidence>
<reference evidence="5" key="1">
    <citation type="submission" date="2012-09" db="EMBL/GenBank/DDBJ databases">
        <authorList>
            <person name="Martin A.A."/>
        </authorList>
    </citation>
    <scope>NUCLEOTIDE SEQUENCE</scope>
</reference>
<evidence type="ECO:0000313" key="6">
    <source>
        <dbReference type="WBParaSite" id="ACAC_0000755801-mRNA-1"/>
    </source>
</evidence>
<dbReference type="GO" id="GO:0004713">
    <property type="term" value="F:protein tyrosine kinase activity"/>
    <property type="evidence" value="ECO:0007669"/>
    <property type="project" value="InterPro"/>
</dbReference>
<feature type="region of interest" description="Disordered" evidence="3">
    <location>
        <begin position="306"/>
        <end position="344"/>
    </location>
</feature>
<keyword evidence="1" id="KW-0547">Nucleotide-binding</keyword>
<dbReference type="STRING" id="6313.A0A158P8X1"/>
<dbReference type="SMART" id="SM00219">
    <property type="entry name" value="TyrKc"/>
    <property type="match status" value="1"/>
</dbReference>
<dbReference type="Pfam" id="PF07714">
    <property type="entry name" value="PK_Tyr_Ser-Thr"/>
    <property type="match status" value="1"/>
</dbReference>
<protein>
    <submittedName>
        <fullName evidence="6">Protein kinase domain-containing protein</fullName>
    </submittedName>
</protein>
<dbReference type="InterPro" id="IPR011009">
    <property type="entry name" value="Kinase-like_dom_sf"/>
</dbReference>
<feature type="compositionally biased region" description="Acidic residues" evidence="3">
    <location>
        <begin position="308"/>
        <end position="322"/>
    </location>
</feature>
<dbReference type="InterPro" id="IPR050198">
    <property type="entry name" value="Non-receptor_tyrosine_kinases"/>
</dbReference>
<dbReference type="PROSITE" id="PS00109">
    <property type="entry name" value="PROTEIN_KINASE_TYR"/>
    <property type="match status" value="1"/>
</dbReference>
<dbReference type="Proteomes" id="UP000035642">
    <property type="component" value="Unassembled WGS sequence"/>
</dbReference>
<dbReference type="InterPro" id="IPR008266">
    <property type="entry name" value="Tyr_kinase_AS"/>
</dbReference>
<sequence>MPRFTDIHQLIRYYKICRGDEKSDKYTDETTRNARDQMVEEAQMMSYYVHEHIVEFYGLACDRTPVLIVMEYCPGGNLESHLKKQKECIEVGERVIYALEVSTKCDLRTPTTSFYIPLRKLWKARLAQFICGASRGMRFLHRKNCVHRDLASRNCLISAKGLIKISDFGLSKRGTELAKMDGVVEDETSSQVPVPWMAPESLRRPMKFSSKSDVWSFAVMLYEIFNEGERPWKGDPAKKIATQIRRCQMPKFPEKVPKEISDIAARVWVLDPQARPTMKDLYLALAKVSNVYKPPPADKFALNKLEGEDTASENEELVDVGVDDVHTTSVSQSSPQTGESTEKD</sequence>
<proteinExistence type="predicted"/>
<evidence type="ECO:0000259" key="4">
    <source>
        <dbReference type="PROSITE" id="PS50011"/>
    </source>
</evidence>
<feature type="domain" description="Protein kinase" evidence="4">
    <location>
        <begin position="1"/>
        <end position="285"/>
    </location>
</feature>
<dbReference type="SUPFAM" id="SSF56112">
    <property type="entry name" value="Protein kinase-like (PK-like)"/>
    <property type="match status" value="1"/>
</dbReference>
<dbReference type="InterPro" id="IPR020635">
    <property type="entry name" value="Tyr_kinase_cat_dom"/>
</dbReference>
<dbReference type="AlphaFoldDB" id="A0A158P8X1"/>
<dbReference type="InterPro" id="IPR001245">
    <property type="entry name" value="Ser-Thr/Tyr_kinase_cat_dom"/>
</dbReference>
<dbReference type="InterPro" id="IPR000719">
    <property type="entry name" value="Prot_kinase_dom"/>
</dbReference>
<name>A0A158P8X1_ANGCA</name>
<dbReference type="PRINTS" id="PR00109">
    <property type="entry name" value="TYRKINASE"/>
</dbReference>
<evidence type="ECO:0000256" key="2">
    <source>
        <dbReference type="ARBA" id="ARBA00022840"/>
    </source>
</evidence>
<keyword evidence="2" id="KW-0067">ATP-binding</keyword>
<keyword evidence="5" id="KW-1185">Reference proteome</keyword>
<reference evidence="6" key="2">
    <citation type="submission" date="2016-04" db="UniProtKB">
        <authorList>
            <consortium name="WormBaseParasite"/>
        </authorList>
    </citation>
    <scope>IDENTIFICATION</scope>
</reference>
<evidence type="ECO:0000256" key="3">
    <source>
        <dbReference type="SAM" id="MobiDB-lite"/>
    </source>
</evidence>
<evidence type="ECO:0000313" key="5">
    <source>
        <dbReference type="Proteomes" id="UP000035642"/>
    </source>
</evidence>
<organism evidence="5 6">
    <name type="scientific">Angiostrongylus cantonensis</name>
    <name type="common">Rat lungworm</name>
    <dbReference type="NCBI Taxonomy" id="6313"/>
    <lineage>
        <taxon>Eukaryota</taxon>
        <taxon>Metazoa</taxon>
        <taxon>Ecdysozoa</taxon>
        <taxon>Nematoda</taxon>
        <taxon>Chromadorea</taxon>
        <taxon>Rhabditida</taxon>
        <taxon>Rhabditina</taxon>
        <taxon>Rhabditomorpha</taxon>
        <taxon>Strongyloidea</taxon>
        <taxon>Metastrongylidae</taxon>
        <taxon>Angiostrongylus</taxon>
    </lineage>
</organism>
<dbReference type="Gene3D" id="1.10.510.10">
    <property type="entry name" value="Transferase(Phosphotransferase) domain 1"/>
    <property type="match status" value="2"/>
</dbReference>
<dbReference type="GO" id="GO:0005524">
    <property type="term" value="F:ATP binding"/>
    <property type="evidence" value="ECO:0007669"/>
    <property type="project" value="UniProtKB-KW"/>
</dbReference>
<dbReference type="PROSITE" id="PS50011">
    <property type="entry name" value="PROTEIN_KINASE_DOM"/>
    <property type="match status" value="1"/>
</dbReference>
<feature type="compositionally biased region" description="Polar residues" evidence="3">
    <location>
        <begin position="327"/>
        <end position="344"/>
    </location>
</feature>